<dbReference type="Proteomes" id="UP001152888">
    <property type="component" value="Unassembled WGS sequence"/>
</dbReference>
<proteinExistence type="predicted"/>
<dbReference type="SUPFAM" id="SSF53218">
    <property type="entry name" value="Molybdenum cofactor biosynthesis proteins"/>
    <property type="match status" value="1"/>
</dbReference>
<sequence>MYDKIVEIPRRSLFQRSIMISTMHMSIRVLVVSDSRSSGEAQDVAGEKLIEALHKMFPHAVLARSTVPDEKAQIKTYLKKYAEQNMDLGLSTILLIVRHCFVYVSANLTLLVGYTRTSTGIKFCIPRF</sequence>
<evidence type="ECO:0000313" key="2">
    <source>
        <dbReference type="Proteomes" id="UP001152888"/>
    </source>
</evidence>
<reference evidence="1" key="1">
    <citation type="submission" date="2022-03" db="EMBL/GenBank/DDBJ databases">
        <authorList>
            <person name="Sayadi A."/>
        </authorList>
    </citation>
    <scope>NUCLEOTIDE SEQUENCE</scope>
</reference>
<evidence type="ECO:0000313" key="1">
    <source>
        <dbReference type="EMBL" id="CAH1968762.1"/>
    </source>
</evidence>
<organism evidence="1 2">
    <name type="scientific">Acanthoscelides obtectus</name>
    <name type="common">Bean weevil</name>
    <name type="synonym">Bruchus obtectus</name>
    <dbReference type="NCBI Taxonomy" id="200917"/>
    <lineage>
        <taxon>Eukaryota</taxon>
        <taxon>Metazoa</taxon>
        <taxon>Ecdysozoa</taxon>
        <taxon>Arthropoda</taxon>
        <taxon>Hexapoda</taxon>
        <taxon>Insecta</taxon>
        <taxon>Pterygota</taxon>
        <taxon>Neoptera</taxon>
        <taxon>Endopterygota</taxon>
        <taxon>Coleoptera</taxon>
        <taxon>Polyphaga</taxon>
        <taxon>Cucujiformia</taxon>
        <taxon>Chrysomeloidea</taxon>
        <taxon>Chrysomelidae</taxon>
        <taxon>Bruchinae</taxon>
        <taxon>Bruchini</taxon>
        <taxon>Acanthoscelides</taxon>
    </lineage>
</organism>
<dbReference type="InterPro" id="IPR036425">
    <property type="entry name" value="MoaB/Mog-like_dom_sf"/>
</dbReference>
<accession>A0A9P0K6L9</accession>
<comment type="caution">
    <text evidence="1">The sequence shown here is derived from an EMBL/GenBank/DDBJ whole genome shotgun (WGS) entry which is preliminary data.</text>
</comment>
<keyword evidence="2" id="KW-1185">Reference proteome</keyword>
<dbReference type="AlphaFoldDB" id="A0A9P0K6L9"/>
<dbReference type="EMBL" id="CAKOFQ010006756">
    <property type="protein sequence ID" value="CAH1968762.1"/>
    <property type="molecule type" value="Genomic_DNA"/>
</dbReference>
<name>A0A9P0K6L9_ACAOB</name>
<gene>
    <name evidence="1" type="ORF">ACAOBT_LOCUS8050</name>
</gene>
<protein>
    <submittedName>
        <fullName evidence="1">Uncharacterized protein</fullName>
    </submittedName>
</protein>
<dbReference type="Gene3D" id="3.40.980.10">
    <property type="entry name" value="MoaB/Mog-like domain"/>
    <property type="match status" value="1"/>
</dbReference>
<dbReference type="OrthoDB" id="4349954at2759"/>